<gene>
    <name evidence="3" type="ORF">DFR76_102584</name>
</gene>
<dbReference type="Proteomes" id="UP000254869">
    <property type="component" value="Unassembled WGS sequence"/>
</dbReference>
<evidence type="ECO:0000256" key="1">
    <source>
        <dbReference type="SAM" id="MobiDB-lite"/>
    </source>
</evidence>
<dbReference type="EMBL" id="QQBC01000002">
    <property type="protein sequence ID" value="RDI68183.1"/>
    <property type="molecule type" value="Genomic_DNA"/>
</dbReference>
<evidence type="ECO:0000313" key="3">
    <source>
        <dbReference type="EMBL" id="RDI68183.1"/>
    </source>
</evidence>
<feature type="signal peptide" evidence="2">
    <location>
        <begin position="1"/>
        <end position="30"/>
    </location>
</feature>
<keyword evidence="2" id="KW-0732">Signal</keyword>
<protein>
    <recommendedName>
        <fullName evidence="5">Secreted protein</fullName>
    </recommendedName>
</protein>
<keyword evidence="4" id="KW-1185">Reference proteome</keyword>
<organism evidence="3 4">
    <name type="scientific">Nocardia pseudobrasiliensis</name>
    <dbReference type="NCBI Taxonomy" id="45979"/>
    <lineage>
        <taxon>Bacteria</taxon>
        <taxon>Bacillati</taxon>
        <taxon>Actinomycetota</taxon>
        <taxon>Actinomycetes</taxon>
        <taxon>Mycobacteriales</taxon>
        <taxon>Nocardiaceae</taxon>
        <taxon>Nocardia</taxon>
    </lineage>
</organism>
<feature type="region of interest" description="Disordered" evidence="1">
    <location>
        <begin position="48"/>
        <end position="83"/>
    </location>
</feature>
<evidence type="ECO:0000313" key="4">
    <source>
        <dbReference type="Proteomes" id="UP000254869"/>
    </source>
</evidence>
<proteinExistence type="predicted"/>
<evidence type="ECO:0000256" key="2">
    <source>
        <dbReference type="SAM" id="SignalP"/>
    </source>
</evidence>
<evidence type="ECO:0008006" key="5">
    <source>
        <dbReference type="Google" id="ProtNLM"/>
    </source>
</evidence>
<sequence length="110" mass="11269">MYLRRPTHWVTVALAGVAIAAAGPGPIAHADTTYQVVKGPQGKASVATCPDGAKATSGGWEAGNGQAPDTLEYSRPTADDSGWEVASHSSRQVVAYAVCASETPPPQPPQ</sequence>
<name>A0A370IBW5_9NOCA</name>
<feature type="chain" id="PRO_5016868102" description="Secreted protein" evidence="2">
    <location>
        <begin position="31"/>
        <end position="110"/>
    </location>
</feature>
<comment type="caution">
    <text evidence="3">The sequence shown here is derived from an EMBL/GenBank/DDBJ whole genome shotgun (WGS) entry which is preliminary data.</text>
</comment>
<dbReference type="RefSeq" id="WP_067992894.1">
    <property type="nucleotide sequence ID" value="NZ_QQBC01000002.1"/>
</dbReference>
<accession>A0A370IBW5</accession>
<reference evidence="3 4" key="1">
    <citation type="submission" date="2018-07" db="EMBL/GenBank/DDBJ databases">
        <title>Genomic Encyclopedia of Type Strains, Phase IV (KMG-IV): sequencing the most valuable type-strain genomes for metagenomic binning, comparative biology and taxonomic classification.</title>
        <authorList>
            <person name="Goeker M."/>
        </authorList>
    </citation>
    <scope>NUCLEOTIDE SEQUENCE [LARGE SCALE GENOMIC DNA]</scope>
    <source>
        <strain evidence="3 4">DSM 44290</strain>
    </source>
</reference>
<dbReference type="AlphaFoldDB" id="A0A370IBW5"/>